<keyword evidence="2" id="KW-1185">Reference proteome</keyword>
<gene>
    <name evidence="1" type="ORF">DPX16_22615</name>
</gene>
<dbReference type="Proteomes" id="UP000281406">
    <property type="component" value="Unassembled WGS sequence"/>
</dbReference>
<proteinExistence type="predicted"/>
<organism evidence="1 2">
    <name type="scientific">Anabarilius grahami</name>
    <name type="common">Kanglang fish</name>
    <name type="synonym">Barilius grahami</name>
    <dbReference type="NCBI Taxonomy" id="495550"/>
    <lineage>
        <taxon>Eukaryota</taxon>
        <taxon>Metazoa</taxon>
        <taxon>Chordata</taxon>
        <taxon>Craniata</taxon>
        <taxon>Vertebrata</taxon>
        <taxon>Euteleostomi</taxon>
        <taxon>Actinopterygii</taxon>
        <taxon>Neopterygii</taxon>
        <taxon>Teleostei</taxon>
        <taxon>Ostariophysi</taxon>
        <taxon>Cypriniformes</taxon>
        <taxon>Xenocyprididae</taxon>
        <taxon>Xenocypridinae</taxon>
        <taxon>Xenocypridinae incertae sedis</taxon>
        <taxon>Anabarilius</taxon>
    </lineage>
</organism>
<protein>
    <submittedName>
        <fullName evidence="1">Uncharacterized protein</fullName>
    </submittedName>
</protein>
<sequence length="79" mass="8695">MANQTKLFTMLSIYGHFSKILTAALEGRSGNKRPTLSSPFLGRQLGETLALAFNTRALCAAQQLSLSSFNKDWRITSCI</sequence>
<comment type="caution">
    <text evidence="1">The sequence shown here is derived from an EMBL/GenBank/DDBJ whole genome shotgun (WGS) entry which is preliminary data.</text>
</comment>
<dbReference type="AlphaFoldDB" id="A0A3N0XH20"/>
<reference evidence="1 2" key="1">
    <citation type="submission" date="2018-10" db="EMBL/GenBank/DDBJ databases">
        <title>Genome assembly for a Yunnan-Guizhou Plateau 3E fish, Anabarilius grahami (Regan), and its evolutionary and genetic applications.</title>
        <authorList>
            <person name="Jiang W."/>
        </authorList>
    </citation>
    <scope>NUCLEOTIDE SEQUENCE [LARGE SCALE GENOMIC DNA]</scope>
    <source>
        <strain evidence="1">AG-KIZ</strain>
        <tissue evidence="1">Muscle</tissue>
    </source>
</reference>
<evidence type="ECO:0000313" key="1">
    <source>
        <dbReference type="EMBL" id="ROI16638.1"/>
    </source>
</evidence>
<name>A0A3N0XH20_ANAGA</name>
<accession>A0A3N0XH20</accession>
<evidence type="ECO:0000313" key="2">
    <source>
        <dbReference type="Proteomes" id="UP000281406"/>
    </source>
</evidence>
<dbReference type="EMBL" id="RJVU01074626">
    <property type="protein sequence ID" value="ROI16638.1"/>
    <property type="molecule type" value="Genomic_DNA"/>
</dbReference>